<dbReference type="InterPro" id="IPR041667">
    <property type="entry name" value="Cupin_8"/>
</dbReference>
<reference evidence="2 3" key="1">
    <citation type="submission" date="2022-10" db="EMBL/GenBank/DDBJ databases">
        <title>Aestuariibacter sp. AA17 isolated from Montipora capitata coral fragment.</title>
        <authorList>
            <person name="Emsley S.A."/>
            <person name="Pfannmuller K.M."/>
            <person name="Loughran R.M."/>
            <person name="Shlafstein M."/>
            <person name="Papke E."/>
            <person name="Saw J.H."/>
            <person name="Ushijima B."/>
            <person name="Videau P."/>
        </authorList>
    </citation>
    <scope>NUCLEOTIDE SEQUENCE [LARGE SCALE GENOMIC DNA]</scope>
    <source>
        <strain evidence="2 3">AA17</strain>
    </source>
</reference>
<dbReference type="Gene3D" id="2.60.120.10">
    <property type="entry name" value="Jelly Rolls"/>
    <property type="match status" value="1"/>
</dbReference>
<dbReference type="SMART" id="SM00558">
    <property type="entry name" value="JmjC"/>
    <property type="match status" value="1"/>
</dbReference>
<comment type="caution">
    <text evidence="2">The sequence shown here is derived from an EMBL/GenBank/DDBJ whole genome shotgun (WGS) entry which is preliminary data.</text>
</comment>
<gene>
    <name evidence="2" type="ORF">OE749_07415</name>
</gene>
<dbReference type="PANTHER" id="PTHR12461:SF105">
    <property type="entry name" value="HYPOXIA-INDUCIBLE FACTOR 1-ALPHA INHIBITOR"/>
    <property type="match status" value="1"/>
</dbReference>
<dbReference type="InterPro" id="IPR014710">
    <property type="entry name" value="RmlC-like_jellyroll"/>
</dbReference>
<organism evidence="2 3">
    <name type="scientific">Fluctibacter corallii</name>
    <dbReference type="NCBI Taxonomy" id="2984329"/>
    <lineage>
        <taxon>Bacteria</taxon>
        <taxon>Pseudomonadati</taxon>
        <taxon>Pseudomonadota</taxon>
        <taxon>Gammaproteobacteria</taxon>
        <taxon>Alteromonadales</taxon>
        <taxon>Alteromonadaceae</taxon>
        <taxon>Fluctibacter</taxon>
    </lineage>
</organism>
<dbReference type="RefSeq" id="WP_263711801.1">
    <property type="nucleotide sequence ID" value="NZ_JAOWKX010000003.1"/>
</dbReference>
<evidence type="ECO:0000313" key="2">
    <source>
        <dbReference type="EMBL" id="MCV2884518.1"/>
    </source>
</evidence>
<evidence type="ECO:0000313" key="3">
    <source>
        <dbReference type="Proteomes" id="UP001652504"/>
    </source>
</evidence>
<evidence type="ECO:0000259" key="1">
    <source>
        <dbReference type="PROSITE" id="PS51184"/>
    </source>
</evidence>
<feature type="domain" description="JmjC" evidence="1">
    <location>
        <begin position="117"/>
        <end position="285"/>
    </location>
</feature>
<name>A0ABT3A7D2_9ALTE</name>
<dbReference type="PANTHER" id="PTHR12461">
    <property type="entry name" value="HYPOXIA-INDUCIBLE FACTOR 1 ALPHA INHIBITOR-RELATED"/>
    <property type="match status" value="1"/>
</dbReference>
<accession>A0ABT3A7D2</accession>
<dbReference type="SUPFAM" id="SSF51197">
    <property type="entry name" value="Clavaminate synthase-like"/>
    <property type="match status" value="1"/>
</dbReference>
<dbReference type="EMBL" id="JAOWKX010000003">
    <property type="protein sequence ID" value="MCV2884518.1"/>
    <property type="molecule type" value="Genomic_DNA"/>
</dbReference>
<sequence length="340" mass="38510">MLGACSTLPINPPLPFTLNAVKDIAFDDVDWWHTTAEPLEPWVIRTGCSDWPLVDVAGIEEVIGVIKGDINTPTVGIFQGRNNHTGRYFYDEDLTGMNFTQQRCHIDAFCEALLRASEEKQYLYSGSLPVAQTFPRWMQAVQASRVGQQFQAIKPLVSAWIGNQSRIAAHQDAKHNVVCNLVGTRRFVLFPPNQLENLYLGPLDVTPAGQPISLVDFHAPDFSRFPRFKLALEHAQVVELHPGDLLILPALWWHHVEGLSDINVMVNLWWNHEPAYAGAPMDALLHSLLNIRHLPASQREYWRQCFNHYVFSGREDKHVLSSSGSEGISNLRAYLKRRLM</sequence>
<dbReference type="PROSITE" id="PS51184">
    <property type="entry name" value="JMJC"/>
    <property type="match status" value="1"/>
</dbReference>
<proteinExistence type="predicted"/>
<dbReference type="InterPro" id="IPR003347">
    <property type="entry name" value="JmjC_dom"/>
</dbReference>
<dbReference type="Proteomes" id="UP001652504">
    <property type="component" value="Unassembled WGS sequence"/>
</dbReference>
<protein>
    <submittedName>
        <fullName evidence="2">Cupin-like domain-containing protein</fullName>
    </submittedName>
</protein>
<dbReference type="Pfam" id="PF13621">
    <property type="entry name" value="Cupin_8"/>
    <property type="match status" value="1"/>
</dbReference>
<keyword evidence="3" id="KW-1185">Reference proteome</keyword>